<dbReference type="Pfam" id="PF02452">
    <property type="entry name" value="PemK_toxin"/>
    <property type="match status" value="1"/>
</dbReference>
<dbReference type="RefSeq" id="WP_102969442.1">
    <property type="nucleotide sequence ID" value="NZ_POSM01000034.1"/>
</dbReference>
<proteinExistence type="predicted"/>
<dbReference type="Gene3D" id="2.30.30.110">
    <property type="match status" value="1"/>
</dbReference>
<evidence type="ECO:0008006" key="3">
    <source>
        <dbReference type="Google" id="ProtNLM"/>
    </source>
</evidence>
<evidence type="ECO:0000313" key="1">
    <source>
        <dbReference type="EMBL" id="PNH98455.1"/>
    </source>
</evidence>
<dbReference type="InterPro" id="IPR003477">
    <property type="entry name" value="PemK-like"/>
</dbReference>
<dbReference type="EMBL" id="POSM01000034">
    <property type="protein sequence ID" value="PNH98455.1"/>
    <property type="molecule type" value="Genomic_DNA"/>
</dbReference>
<comment type="caution">
    <text evidence="1">The sequence shown here is derived from an EMBL/GenBank/DDBJ whole genome shotgun (WGS) entry which is preliminary data.</text>
</comment>
<reference evidence="1 2" key="1">
    <citation type="submission" date="2018-01" db="EMBL/GenBank/DDBJ databases">
        <title>Draft genome sequences of six Vibrio diazotrophicus strains isolated from deep-sea sediments of the Baltic Sea.</title>
        <authorList>
            <person name="Castillo D."/>
            <person name="Vandieken V."/>
            <person name="Chiang O."/>
            <person name="Middelboe M."/>
        </authorList>
    </citation>
    <scope>NUCLEOTIDE SEQUENCE [LARGE SCALE GENOMIC DNA]</scope>
    <source>
        <strain evidence="1 2">65.10M</strain>
    </source>
</reference>
<sequence>MAIKYSPKVGQILLCDFDGMKEPEMIKRRPVLVIGTKPNGHGLVTIACLSTTKPDVAMDYHLLLDDNHMPRNKFFERGNTWLKGDMIYTMSFERLSFVALGKENGRRQYFQNRLSRENMKKVYSCVLHGLHIGAIAEHL</sequence>
<dbReference type="Proteomes" id="UP000236547">
    <property type="component" value="Unassembled WGS sequence"/>
</dbReference>
<keyword evidence="2" id="KW-1185">Reference proteome</keyword>
<gene>
    <name evidence="1" type="ORF">C1O25_18635</name>
</gene>
<protein>
    <recommendedName>
        <fullName evidence="3">Type II toxin-antitoxin system PemK/MazF family toxin</fullName>
    </recommendedName>
</protein>
<accession>A0ABX4W812</accession>
<name>A0ABX4W812_VIBDI</name>
<dbReference type="SUPFAM" id="SSF50118">
    <property type="entry name" value="Cell growth inhibitor/plasmid maintenance toxic component"/>
    <property type="match status" value="1"/>
</dbReference>
<organism evidence="1 2">
    <name type="scientific">Vibrio diazotrophicus</name>
    <dbReference type="NCBI Taxonomy" id="685"/>
    <lineage>
        <taxon>Bacteria</taxon>
        <taxon>Pseudomonadati</taxon>
        <taxon>Pseudomonadota</taxon>
        <taxon>Gammaproteobacteria</taxon>
        <taxon>Vibrionales</taxon>
        <taxon>Vibrionaceae</taxon>
        <taxon>Vibrio</taxon>
    </lineage>
</organism>
<evidence type="ECO:0000313" key="2">
    <source>
        <dbReference type="Proteomes" id="UP000236547"/>
    </source>
</evidence>
<dbReference type="InterPro" id="IPR011067">
    <property type="entry name" value="Plasmid_toxin/cell-grow_inhib"/>
</dbReference>